<comment type="caution">
    <text evidence="1">The sequence shown here is derived from an EMBL/GenBank/DDBJ whole genome shotgun (WGS) entry which is preliminary data.</text>
</comment>
<keyword evidence="3" id="KW-1185">Reference proteome</keyword>
<dbReference type="EMBL" id="CAMXCT030001402">
    <property type="protein sequence ID" value="CAL4777086.1"/>
    <property type="molecule type" value="Genomic_DNA"/>
</dbReference>
<gene>
    <name evidence="1" type="ORF">C1SCF055_LOCUS16820</name>
</gene>
<dbReference type="EMBL" id="CAMXCT020001402">
    <property type="protein sequence ID" value="CAL1143149.1"/>
    <property type="molecule type" value="Genomic_DNA"/>
</dbReference>
<evidence type="ECO:0000313" key="2">
    <source>
        <dbReference type="EMBL" id="CAL1143149.1"/>
    </source>
</evidence>
<reference evidence="1" key="1">
    <citation type="submission" date="2022-10" db="EMBL/GenBank/DDBJ databases">
        <authorList>
            <person name="Chen Y."/>
            <person name="Dougan E. K."/>
            <person name="Chan C."/>
            <person name="Rhodes N."/>
            <person name="Thang M."/>
        </authorList>
    </citation>
    <scope>NUCLEOTIDE SEQUENCE</scope>
</reference>
<evidence type="ECO:0000313" key="1">
    <source>
        <dbReference type="EMBL" id="CAI3989774.1"/>
    </source>
</evidence>
<evidence type="ECO:0000313" key="3">
    <source>
        <dbReference type="Proteomes" id="UP001152797"/>
    </source>
</evidence>
<sequence length="126" mass="14518">MSDLTARLKAVQAVQEQEVKNDLEYLTLADLENEVVSFGEAHLGQTYTQAWSDQEWVKFMTARYQKSTKAGEDDGVYETEMSETWTMNAPTEQQETIHALQARMLNMEDALQRVIHHLENVQPKNN</sequence>
<protein>
    <submittedName>
        <fullName evidence="1">Uncharacterized protein</fullName>
    </submittedName>
</protein>
<dbReference type="EMBL" id="CAMXCT010001402">
    <property type="protein sequence ID" value="CAI3989774.1"/>
    <property type="molecule type" value="Genomic_DNA"/>
</dbReference>
<proteinExistence type="predicted"/>
<dbReference type="Proteomes" id="UP001152797">
    <property type="component" value="Unassembled WGS sequence"/>
</dbReference>
<accession>A0A9P1CDJ8</accession>
<reference evidence="2" key="2">
    <citation type="submission" date="2024-04" db="EMBL/GenBank/DDBJ databases">
        <authorList>
            <person name="Chen Y."/>
            <person name="Shah S."/>
            <person name="Dougan E. K."/>
            <person name="Thang M."/>
            <person name="Chan C."/>
        </authorList>
    </citation>
    <scope>NUCLEOTIDE SEQUENCE [LARGE SCALE GENOMIC DNA]</scope>
</reference>
<organism evidence="1">
    <name type="scientific">Cladocopium goreaui</name>
    <dbReference type="NCBI Taxonomy" id="2562237"/>
    <lineage>
        <taxon>Eukaryota</taxon>
        <taxon>Sar</taxon>
        <taxon>Alveolata</taxon>
        <taxon>Dinophyceae</taxon>
        <taxon>Suessiales</taxon>
        <taxon>Symbiodiniaceae</taxon>
        <taxon>Cladocopium</taxon>
    </lineage>
</organism>
<name>A0A9P1CDJ8_9DINO</name>
<dbReference type="AlphaFoldDB" id="A0A9P1CDJ8"/>